<dbReference type="GO" id="GO:0009507">
    <property type="term" value="C:chloroplast"/>
    <property type="evidence" value="ECO:0007669"/>
    <property type="project" value="UniProtKB-SubCell"/>
</dbReference>
<evidence type="ECO:0000256" key="6">
    <source>
        <dbReference type="ARBA" id="ARBA00022991"/>
    </source>
</evidence>
<reference evidence="8" key="1">
    <citation type="submission" date="2021-02" db="EMBL/GenBank/DDBJ databases">
        <authorList>
            <person name="Dougan E. K."/>
            <person name="Rhodes N."/>
            <person name="Thang M."/>
            <person name="Chan C."/>
        </authorList>
    </citation>
    <scope>NUCLEOTIDE SEQUENCE</scope>
</reference>
<dbReference type="SUPFAM" id="SSF48608">
    <property type="entry name" value="Peridinin-chlorophyll protein"/>
    <property type="match status" value="1"/>
</dbReference>
<keyword evidence="7" id="KW-0437">Light-harvesting polypeptide</keyword>
<keyword evidence="9" id="KW-1185">Reference proteome</keyword>
<evidence type="ECO:0000256" key="2">
    <source>
        <dbReference type="ARBA" id="ARBA00004229"/>
    </source>
</evidence>
<dbReference type="GO" id="GO:0030076">
    <property type="term" value="C:light-harvesting complex"/>
    <property type="evidence" value="ECO:0007669"/>
    <property type="project" value="UniProtKB-KW"/>
</dbReference>
<proteinExistence type="predicted"/>
<accession>A0A812UQJ0</accession>
<protein>
    <recommendedName>
        <fullName evidence="10">Peridinin chlorophyll-a binding protein apoprotein</fullName>
    </recommendedName>
</protein>
<sequence length="152" mass="15951">MLGAAPAYADKIDDAAKVLSEKSYPFLKEIDWTADYAKNIPGADPLQILKAIDKTLIMGAAMDPAALKAGDLAHSKGISSMDAKGVTTLADYTAMNAKTLDVYNAWAGIVAAAVASGKAIPEYLIGTVNPADAKAAYDAFFKFKDVVKSTMT</sequence>
<dbReference type="AlphaFoldDB" id="A0A812UQJ0"/>
<evidence type="ECO:0000256" key="4">
    <source>
        <dbReference type="ARBA" id="ARBA00022528"/>
    </source>
</evidence>
<keyword evidence="3" id="KW-0148">Chlorophyll</keyword>
<evidence type="ECO:0000256" key="3">
    <source>
        <dbReference type="ARBA" id="ARBA00022494"/>
    </source>
</evidence>
<keyword evidence="6" id="KW-0157">Chromophore</keyword>
<comment type="caution">
    <text evidence="8">The sequence shown here is derived from an EMBL/GenBank/DDBJ whole genome shotgun (WGS) entry which is preliminary data.</text>
</comment>
<evidence type="ECO:0000313" key="9">
    <source>
        <dbReference type="Proteomes" id="UP000649617"/>
    </source>
</evidence>
<evidence type="ECO:0000313" key="8">
    <source>
        <dbReference type="EMBL" id="CAE7592535.1"/>
    </source>
</evidence>
<gene>
    <name evidence="8" type="ORF">SPIL2461_LOCUS15779</name>
</gene>
<comment type="subcellular location">
    <subcellularLocation>
        <location evidence="2">Plastid</location>
        <location evidence="2">Chloroplast</location>
    </subcellularLocation>
</comment>
<dbReference type="Gene3D" id="1.40.10.10">
    <property type="entry name" value="Peridinin-chlorophyll A binding"/>
    <property type="match status" value="1"/>
</dbReference>
<evidence type="ECO:0000256" key="5">
    <source>
        <dbReference type="ARBA" id="ARBA00022640"/>
    </source>
</evidence>
<keyword evidence="5" id="KW-0934">Plastid</keyword>
<dbReference type="InterPro" id="IPR003376">
    <property type="entry name" value="Peridinin-chlorophyll-bd_prot"/>
</dbReference>
<comment type="function">
    <text evidence="1">Water-soluble antenna for capture of solar energy in the blue-green range. Peridinin is an asymmetric carotenoid.</text>
</comment>
<dbReference type="EMBL" id="CAJNIZ010039627">
    <property type="protein sequence ID" value="CAE7592535.1"/>
    <property type="molecule type" value="Genomic_DNA"/>
</dbReference>
<dbReference type="GO" id="GO:0016168">
    <property type="term" value="F:chlorophyll binding"/>
    <property type="evidence" value="ECO:0007669"/>
    <property type="project" value="UniProtKB-KW"/>
</dbReference>
<dbReference type="OrthoDB" id="429797at2759"/>
<evidence type="ECO:0000256" key="1">
    <source>
        <dbReference type="ARBA" id="ARBA00004098"/>
    </source>
</evidence>
<keyword evidence="4" id="KW-0150">Chloroplast</keyword>
<organism evidence="8 9">
    <name type="scientific">Symbiodinium pilosum</name>
    <name type="common">Dinoflagellate</name>
    <dbReference type="NCBI Taxonomy" id="2952"/>
    <lineage>
        <taxon>Eukaryota</taxon>
        <taxon>Sar</taxon>
        <taxon>Alveolata</taxon>
        <taxon>Dinophyceae</taxon>
        <taxon>Suessiales</taxon>
        <taxon>Symbiodiniaceae</taxon>
        <taxon>Symbiodinium</taxon>
    </lineage>
</organism>
<dbReference type="Pfam" id="PF02429">
    <property type="entry name" value="PCP"/>
    <property type="match status" value="1"/>
</dbReference>
<dbReference type="InterPro" id="IPR036550">
    <property type="entry name" value="Peridinin-chlorophyll-bd_sf"/>
</dbReference>
<dbReference type="Proteomes" id="UP000649617">
    <property type="component" value="Unassembled WGS sequence"/>
</dbReference>
<evidence type="ECO:0008006" key="10">
    <source>
        <dbReference type="Google" id="ProtNLM"/>
    </source>
</evidence>
<evidence type="ECO:0000256" key="7">
    <source>
        <dbReference type="ARBA" id="ARBA00023243"/>
    </source>
</evidence>
<name>A0A812UQJ0_SYMPI</name>